<evidence type="ECO:0000256" key="1">
    <source>
        <dbReference type="SAM" id="Coils"/>
    </source>
</evidence>
<keyword evidence="2" id="KW-1133">Transmembrane helix</keyword>
<dbReference type="RefSeq" id="WP_131839525.1">
    <property type="nucleotide sequence ID" value="NZ_SLWB01000009.1"/>
</dbReference>
<keyword evidence="1" id="KW-0175">Coiled coil</keyword>
<keyword evidence="4" id="KW-1185">Reference proteome</keyword>
<organism evidence="3 4">
    <name type="scientific">Acetobacteroides hydrogenigenes</name>
    <dbReference type="NCBI Taxonomy" id="979970"/>
    <lineage>
        <taxon>Bacteria</taxon>
        <taxon>Pseudomonadati</taxon>
        <taxon>Bacteroidota</taxon>
        <taxon>Bacteroidia</taxon>
        <taxon>Bacteroidales</taxon>
        <taxon>Rikenellaceae</taxon>
        <taxon>Acetobacteroides</taxon>
    </lineage>
</organism>
<dbReference type="InterPro" id="IPR036259">
    <property type="entry name" value="MFS_trans_sf"/>
</dbReference>
<proteinExistence type="predicted"/>
<sequence length="198" mass="22102">MNEFEDMVSGWKKQAVPTPKNSATAVAGIAKKRVKSSRQKHAATIMVLGITLIVLVAFALITKGNSSHIAKGIQLMIGALLIRIGVEWLSIMLLNKLDVTKGTTEYLKMLTSFYNTRRKIHGAFTYIIFGLYVAGFCMMLPLFKATLPAWFFTYICISGIVIFGVLIFYIRKKTKQELDELKKAMNEVAAISNALEEE</sequence>
<evidence type="ECO:0000256" key="2">
    <source>
        <dbReference type="SAM" id="Phobius"/>
    </source>
</evidence>
<dbReference type="OrthoDB" id="659392at2"/>
<reference evidence="3 4" key="1">
    <citation type="submission" date="2019-03" db="EMBL/GenBank/DDBJ databases">
        <title>Genomic Encyclopedia of Archaeal and Bacterial Type Strains, Phase II (KMG-II): from individual species to whole genera.</title>
        <authorList>
            <person name="Goeker M."/>
        </authorList>
    </citation>
    <scope>NUCLEOTIDE SEQUENCE [LARGE SCALE GENOMIC DNA]</scope>
    <source>
        <strain evidence="3 4">RL-C</strain>
    </source>
</reference>
<feature type="transmembrane region" description="Helical" evidence="2">
    <location>
        <begin position="123"/>
        <end position="143"/>
    </location>
</feature>
<name>A0A4R2EC35_9BACT</name>
<keyword evidence="2" id="KW-0472">Membrane</keyword>
<evidence type="ECO:0000313" key="3">
    <source>
        <dbReference type="EMBL" id="TCN66398.1"/>
    </source>
</evidence>
<dbReference type="SUPFAM" id="SSF103473">
    <property type="entry name" value="MFS general substrate transporter"/>
    <property type="match status" value="1"/>
</dbReference>
<dbReference type="EMBL" id="SLWB01000009">
    <property type="protein sequence ID" value="TCN66398.1"/>
    <property type="molecule type" value="Genomic_DNA"/>
</dbReference>
<accession>A0A4R2EC35</accession>
<evidence type="ECO:0000313" key="4">
    <source>
        <dbReference type="Proteomes" id="UP000294830"/>
    </source>
</evidence>
<dbReference type="Proteomes" id="UP000294830">
    <property type="component" value="Unassembled WGS sequence"/>
</dbReference>
<feature type="coiled-coil region" evidence="1">
    <location>
        <begin position="171"/>
        <end position="198"/>
    </location>
</feature>
<gene>
    <name evidence="3" type="ORF">CLV25_10927</name>
</gene>
<dbReference type="AlphaFoldDB" id="A0A4R2EC35"/>
<protein>
    <submittedName>
        <fullName evidence="3">Uncharacterized protein</fullName>
    </submittedName>
</protein>
<keyword evidence="2" id="KW-0812">Transmembrane</keyword>
<comment type="caution">
    <text evidence="3">The sequence shown here is derived from an EMBL/GenBank/DDBJ whole genome shotgun (WGS) entry which is preliminary data.</text>
</comment>
<feature type="transmembrane region" description="Helical" evidence="2">
    <location>
        <begin position="41"/>
        <end position="61"/>
    </location>
</feature>
<feature type="transmembrane region" description="Helical" evidence="2">
    <location>
        <begin position="73"/>
        <end position="94"/>
    </location>
</feature>
<feature type="transmembrane region" description="Helical" evidence="2">
    <location>
        <begin position="149"/>
        <end position="170"/>
    </location>
</feature>